<gene>
    <name evidence="1" type="ORF">A2304_00825</name>
</gene>
<comment type="caution">
    <text evidence="1">The sequence shown here is derived from an EMBL/GenBank/DDBJ whole genome shotgun (WGS) entry which is preliminary data.</text>
</comment>
<dbReference type="AlphaFoldDB" id="A0A1F7W774"/>
<name>A0A1F7W774_9BACT</name>
<organism evidence="1 2">
    <name type="scientific">Candidatus Uhrbacteria bacterium RIFOXYB2_FULL_57_15</name>
    <dbReference type="NCBI Taxonomy" id="1802422"/>
    <lineage>
        <taxon>Bacteria</taxon>
        <taxon>Candidatus Uhriibacteriota</taxon>
    </lineage>
</organism>
<dbReference type="Proteomes" id="UP000176501">
    <property type="component" value="Unassembled WGS sequence"/>
</dbReference>
<protein>
    <recommendedName>
        <fullName evidence="3">Transglycosylase SLT domain-containing protein</fullName>
    </recommendedName>
</protein>
<reference evidence="1 2" key="1">
    <citation type="journal article" date="2016" name="Nat. Commun.">
        <title>Thousands of microbial genomes shed light on interconnected biogeochemical processes in an aquifer system.</title>
        <authorList>
            <person name="Anantharaman K."/>
            <person name="Brown C.T."/>
            <person name="Hug L.A."/>
            <person name="Sharon I."/>
            <person name="Castelle C.J."/>
            <person name="Probst A.J."/>
            <person name="Thomas B.C."/>
            <person name="Singh A."/>
            <person name="Wilkins M.J."/>
            <person name="Karaoz U."/>
            <person name="Brodie E.L."/>
            <person name="Williams K.H."/>
            <person name="Hubbard S.S."/>
            <person name="Banfield J.F."/>
        </authorList>
    </citation>
    <scope>NUCLEOTIDE SEQUENCE [LARGE SCALE GENOMIC DNA]</scope>
</reference>
<evidence type="ECO:0000313" key="2">
    <source>
        <dbReference type="Proteomes" id="UP000176501"/>
    </source>
</evidence>
<accession>A0A1F7W774</accession>
<sequence length="182" mass="19852">MILMTMNAWMEQLSTALMLVSLVTGQPLAIQAEQAGSALETIEIAAVDTPDPTVQDVLLDVCESRSYGQDCAQTLLGMLWTESNNISTAIGDNGKARGYFQIHYKLHGITVECAEDLACSADWTISYLERNSYPKYVSYAVQCHNSCNAGNGYAAKSLRNGARLWDEPMAIHQAAPIVLAMK</sequence>
<evidence type="ECO:0000313" key="1">
    <source>
        <dbReference type="EMBL" id="OGL98037.1"/>
    </source>
</evidence>
<proteinExistence type="predicted"/>
<dbReference type="EMBL" id="MGFE01000025">
    <property type="protein sequence ID" value="OGL98037.1"/>
    <property type="molecule type" value="Genomic_DNA"/>
</dbReference>
<evidence type="ECO:0008006" key="3">
    <source>
        <dbReference type="Google" id="ProtNLM"/>
    </source>
</evidence>